<dbReference type="Pfam" id="PF00335">
    <property type="entry name" value="Tetraspanin"/>
    <property type="match status" value="1"/>
</dbReference>
<keyword evidence="2 5" id="KW-0812">Transmembrane</keyword>
<reference evidence="6" key="1">
    <citation type="submission" date="2020-11" db="EMBL/GenBank/DDBJ databases">
        <authorList>
            <person name="Tran Van P."/>
        </authorList>
    </citation>
    <scope>NUCLEOTIDE SEQUENCE</scope>
</reference>
<protein>
    <recommendedName>
        <fullName evidence="7">Tetraspanin</fullName>
    </recommendedName>
</protein>
<evidence type="ECO:0000256" key="3">
    <source>
        <dbReference type="ARBA" id="ARBA00022989"/>
    </source>
</evidence>
<dbReference type="InterPro" id="IPR018499">
    <property type="entry name" value="Tetraspanin/Peripherin"/>
</dbReference>
<evidence type="ECO:0008006" key="7">
    <source>
        <dbReference type="Google" id="ProtNLM"/>
    </source>
</evidence>
<feature type="transmembrane region" description="Helical" evidence="5">
    <location>
        <begin position="151"/>
        <end position="169"/>
    </location>
</feature>
<feature type="transmembrane region" description="Helical" evidence="5">
    <location>
        <begin position="218"/>
        <end position="237"/>
    </location>
</feature>
<feature type="transmembrane region" description="Helical" evidence="5">
    <location>
        <begin position="329"/>
        <end position="355"/>
    </location>
</feature>
<evidence type="ECO:0000256" key="1">
    <source>
        <dbReference type="ARBA" id="ARBA00004141"/>
    </source>
</evidence>
<feature type="transmembrane region" description="Helical" evidence="5">
    <location>
        <begin position="181"/>
        <end position="206"/>
    </location>
</feature>
<proteinExistence type="predicted"/>
<dbReference type="Gene3D" id="1.10.1450.10">
    <property type="entry name" value="Tetraspanin"/>
    <property type="match status" value="1"/>
</dbReference>
<evidence type="ECO:0000256" key="4">
    <source>
        <dbReference type="ARBA" id="ARBA00023136"/>
    </source>
</evidence>
<evidence type="ECO:0000256" key="5">
    <source>
        <dbReference type="SAM" id="Phobius"/>
    </source>
</evidence>
<comment type="subcellular location">
    <subcellularLocation>
        <location evidence="1">Membrane</location>
        <topology evidence="1">Multi-pass membrane protein</topology>
    </subcellularLocation>
</comment>
<name>A0A7R8VR38_TIMDO</name>
<dbReference type="AlphaFoldDB" id="A0A7R8VR38"/>
<dbReference type="EMBL" id="OA569395">
    <property type="protein sequence ID" value="CAD7202453.1"/>
    <property type="molecule type" value="Genomic_DNA"/>
</dbReference>
<keyword evidence="4 5" id="KW-0472">Membrane</keyword>
<sequence>MGCGITCVKYLMFIFNFVFAHNTRRLKKKPLPSTITPEPALREQQCSLYLAVPPSSPSSYVLMCKTVKHHVTGTVKRTVPYKDFCIFFINWEMATEYLVTVWRQAGPGQVRSQEACEKEVRLEQEMRERERDKYAGKHGPPLRIKSSERKALLAGIALLTIGALVQAKVSEAVNFLEGKVSVAPILLIVVGSIVFIISFYGCCGAIRESSCMVTTFSIFLMVILTLEIVIAVLAFVYRDALTDDLQTSLKDSVDNYHNNSTAKAELDSMQITFQCCGANGPTDYDVTRLPPSCCTANDGNPCLPITTDLNRLAFQTGCVQALKDYVQHYGAVIGGVALGVGVVMLIGIISGLCLASSIRNESRREGVLTLIHRGGVKQAGSLPDCRAICRVKLSRTNNFPDSLSPDRDSNLDLPVLGSRAQHETSALANYATEAGVNINRFVKLAGHKSFLLGPPDSSVVWTLSNTWDLLTLV</sequence>
<dbReference type="PANTHER" id="PTHR19282">
    <property type="entry name" value="TETRASPANIN"/>
    <property type="match status" value="1"/>
</dbReference>
<dbReference type="PANTHER" id="PTHR19282:SF521">
    <property type="entry name" value="IP01817P-RELATED"/>
    <property type="match status" value="1"/>
</dbReference>
<dbReference type="CDD" id="cd03127">
    <property type="entry name" value="tetraspanin_LEL"/>
    <property type="match status" value="1"/>
</dbReference>
<organism evidence="6">
    <name type="scientific">Timema douglasi</name>
    <name type="common">Walking stick</name>
    <dbReference type="NCBI Taxonomy" id="61478"/>
    <lineage>
        <taxon>Eukaryota</taxon>
        <taxon>Metazoa</taxon>
        <taxon>Ecdysozoa</taxon>
        <taxon>Arthropoda</taxon>
        <taxon>Hexapoda</taxon>
        <taxon>Insecta</taxon>
        <taxon>Pterygota</taxon>
        <taxon>Neoptera</taxon>
        <taxon>Polyneoptera</taxon>
        <taxon>Phasmatodea</taxon>
        <taxon>Timematodea</taxon>
        <taxon>Timematoidea</taxon>
        <taxon>Timematidae</taxon>
        <taxon>Timema</taxon>
    </lineage>
</organism>
<accession>A0A7R8VR38</accession>
<dbReference type="InterPro" id="IPR008952">
    <property type="entry name" value="Tetraspanin_EC2_sf"/>
</dbReference>
<evidence type="ECO:0000313" key="6">
    <source>
        <dbReference type="EMBL" id="CAD7202453.1"/>
    </source>
</evidence>
<gene>
    <name evidence="6" type="ORF">TDIB3V08_LOCUS8635</name>
</gene>
<dbReference type="SUPFAM" id="SSF48652">
    <property type="entry name" value="Tetraspanin"/>
    <property type="match status" value="1"/>
</dbReference>
<evidence type="ECO:0000256" key="2">
    <source>
        <dbReference type="ARBA" id="ARBA00022692"/>
    </source>
</evidence>
<dbReference type="PRINTS" id="PR00259">
    <property type="entry name" value="TMFOUR"/>
</dbReference>
<dbReference type="GO" id="GO:0005886">
    <property type="term" value="C:plasma membrane"/>
    <property type="evidence" value="ECO:0007669"/>
    <property type="project" value="TreeGrafter"/>
</dbReference>
<keyword evidence="3 5" id="KW-1133">Transmembrane helix</keyword>